<dbReference type="EMBL" id="JAAIJR010000030">
    <property type="protein sequence ID" value="NEX20533.1"/>
    <property type="molecule type" value="Genomic_DNA"/>
</dbReference>
<gene>
    <name evidence="1" type="ORF">G3480_09455</name>
</gene>
<organism evidence="1 2">
    <name type="scientific">Thiorhodococcus mannitoliphagus</name>
    <dbReference type="NCBI Taxonomy" id="329406"/>
    <lineage>
        <taxon>Bacteria</taxon>
        <taxon>Pseudomonadati</taxon>
        <taxon>Pseudomonadota</taxon>
        <taxon>Gammaproteobacteria</taxon>
        <taxon>Chromatiales</taxon>
        <taxon>Chromatiaceae</taxon>
        <taxon>Thiorhodococcus</taxon>
    </lineage>
</organism>
<keyword evidence="2" id="KW-1185">Reference proteome</keyword>
<evidence type="ECO:0000313" key="1">
    <source>
        <dbReference type="EMBL" id="NEX20533.1"/>
    </source>
</evidence>
<name>A0A6P1DTL4_9GAMM</name>
<dbReference type="RefSeq" id="WP_164653629.1">
    <property type="nucleotide sequence ID" value="NZ_JAAIJR010000030.1"/>
</dbReference>
<protein>
    <submittedName>
        <fullName evidence="1">Phosphoglycerate mutase</fullName>
    </submittedName>
</protein>
<accession>A0A6P1DTL4</accession>
<dbReference type="Proteomes" id="UP000471640">
    <property type="component" value="Unassembled WGS sequence"/>
</dbReference>
<reference evidence="2" key="1">
    <citation type="journal article" date="2020" name="Microbiol. Resour. Announc.">
        <title>Draft Genome Sequences of Thiorhodococcus mannitoliphagus and Thiorhodococcus minor, Purple Sulfur Photosynthetic Bacteria in the Gammaproteobacterial Family Chromatiaceae.</title>
        <authorList>
            <person name="Aviles F.A."/>
            <person name="Meyer T.E."/>
            <person name="Kyndt J.A."/>
        </authorList>
    </citation>
    <scope>NUCLEOTIDE SEQUENCE [LARGE SCALE GENOMIC DNA]</scope>
    <source>
        <strain evidence="2">DSM 18266</strain>
    </source>
</reference>
<evidence type="ECO:0000313" key="2">
    <source>
        <dbReference type="Proteomes" id="UP000471640"/>
    </source>
</evidence>
<sequence length="351" mass="38177">MSQCTNGVTVICPGLVGPLPCIPERLPRTPVLDLWLGRGQVSHGERRDPDHAVLEAFGLHSTPDQAPPTGPICLLGDDPSADLGGYWMHADPVHLRPDRDQLLVFAGDDLQPSQEEAQALVEAFNLHFADDHLLLVAPTPGRWYLRVPKDPGLRTVPLHQVQGQPMLAHLPEGPRLSEWMRLMNEVQMLFHAHPVNAVCESRGRPMLNGLWAWGGGRLPAPPVNPPSLLIGDHPLIRGLSRLGGGQQLPASGGTGASILGAGNALVFEDALWRALRDRDLDAWQLGLEALEARCAEIDAQLRGAGLSSIQLDPCDGRCWSMTPSRLRRFWRRGGLRRLLSARAAQVAPLSG</sequence>
<dbReference type="AlphaFoldDB" id="A0A6P1DTL4"/>
<proteinExistence type="predicted"/>
<comment type="caution">
    <text evidence="1">The sequence shown here is derived from an EMBL/GenBank/DDBJ whole genome shotgun (WGS) entry which is preliminary data.</text>
</comment>
<reference evidence="1 2" key="2">
    <citation type="submission" date="2020-02" db="EMBL/GenBank/DDBJ databases">
        <title>Genome sequences of Thiorhodococcus mannitoliphagus and Thiorhodococcus minor, purple sulfur photosynthetic bacteria in the gammaproteobacterial family, Chromatiaceae.</title>
        <authorList>
            <person name="Aviles F.A."/>
            <person name="Meyer T.E."/>
            <person name="Kyndt J.A."/>
        </authorList>
    </citation>
    <scope>NUCLEOTIDE SEQUENCE [LARGE SCALE GENOMIC DNA]</scope>
    <source>
        <strain evidence="1 2">DSM 18266</strain>
    </source>
</reference>